<dbReference type="InterPro" id="IPR009057">
    <property type="entry name" value="Homeodomain-like_sf"/>
</dbReference>
<dbReference type="SUPFAM" id="SSF46689">
    <property type="entry name" value="Homeodomain-like"/>
    <property type="match status" value="1"/>
</dbReference>
<dbReference type="PANTHER" id="PTHR30055:SF222">
    <property type="entry name" value="REGULATORY PROTEIN"/>
    <property type="match status" value="1"/>
</dbReference>
<feature type="DNA-binding region" description="H-T-H motif" evidence="2">
    <location>
        <begin position="48"/>
        <end position="67"/>
    </location>
</feature>
<dbReference type="Proteomes" id="UP000005801">
    <property type="component" value="Unassembled WGS sequence"/>
</dbReference>
<dbReference type="Gene3D" id="1.10.357.10">
    <property type="entry name" value="Tetracycline Repressor, domain 2"/>
    <property type="match status" value="1"/>
</dbReference>
<evidence type="ECO:0000256" key="2">
    <source>
        <dbReference type="PROSITE-ProRule" id="PRU00335"/>
    </source>
</evidence>
<dbReference type="InterPro" id="IPR036271">
    <property type="entry name" value="Tet_transcr_reg_TetR-rel_C_sf"/>
</dbReference>
<gene>
    <name evidence="5" type="ORF">PPSIR1_05178</name>
</gene>
<evidence type="ECO:0000313" key="6">
    <source>
        <dbReference type="Proteomes" id="UP000005801"/>
    </source>
</evidence>
<protein>
    <submittedName>
        <fullName evidence="5">Transcriptional regulator, TetR family protein</fullName>
    </submittedName>
</protein>
<dbReference type="InterPro" id="IPR050109">
    <property type="entry name" value="HTH-type_TetR-like_transc_reg"/>
</dbReference>
<dbReference type="Pfam" id="PF00440">
    <property type="entry name" value="TetR_N"/>
    <property type="match status" value="1"/>
</dbReference>
<dbReference type="STRING" id="391625.PPSIR1_05178"/>
<dbReference type="PANTHER" id="PTHR30055">
    <property type="entry name" value="HTH-TYPE TRANSCRIPTIONAL REGULATOR RUTR"/>
    <property type="match status" value="1"/>
</dbReference>
<dbReference type="EMBL" id="ABCS01000001">
    <property type="protein sequence ID" value="EDM81832.1"/>
    <property type="molecule type" value="Genomic_DNA"/>
</dbReference>
<organism evidence="5 6">
    <name type="scientific">Plesiocystis pacifica SIR-1</name>
    <dbReference type="NCBI Taxonomy" id="391625"/>
    <lineage>
        <taxon>Bacteria</taxon>
        <taxon>Pseudomonadati</taxon>
        <taxon>Myxococcota</taxon>
        <taxon>Polyangia</taxon>
        <taxon>Nannocystales</taxon>
        <taxon>Nannocystaceae</taxon>
        <taxon>Plesiocystis</taxon>
    </lineage>
</organism>
<evidence type="ECO:0000259" key="4">
    <source>
        <dbReference type="PROSITE" id="PS50977"/>
    </source>
</evidence>
<dbReference type="GO" id="GO:0003677">
    <property type="term" value="F:DNA binding"/>
    <property type="evidence" value="ECO:0007669"/>
    <property type="project" value="UniProtKB-UniRule"/>
</dbReference>
<dbReference type="PRINTS" id="PR00455">
    <property type="entry name" value="HTHTETR"/>
</dbReference>
<sequence>MASSGDAEKGTRGGKAGKGRRGRVGNARARLLEAAVGAFAEHGYVGARTRDIAARAGVAEKTLFAHFGSKSVLFGEAVGAGLQEFMGDGAMRSLGPSLSGLRSARERLRAIARNRLAFAAANPELVKVGLQELLLDPSFREPFKAYWRDNILPGTRGLIADAMASGHLREQPPERVLRIFVSMIVGYIVTRHVILPELDWDDEAELEAMIEVFLRGVGAERPDPEPDPEPVPEPVP</sequence>
<accession>A6FX08</accession>
<name>A6FX08_9BACT</name>
<dbReference type="OrthoDB" id="5394806at2"/>
<evidence type="ECO:0000313" key="5">
    <source>
        <dbReference type="EMBL" id="EDM81832.1"/>
    </source>
</evidence>
<dbReference type="eggNOG" id="COG1309">
    <property type="taxonomic scope" value="Bacteria"/>
</dbReference>
<feature type="compositionally biased region" description="Basic and acidic residues" evidence="3">
    <location>
        <begin position="1"/>
        <end position="11"/>
    </location>
</feature>
<dbReference type="RefSeq" id="WP_006969007.1">
    <property type="nucleotide sequence ID" value="NZ_ABCS01000001.1"/>
</dbReference>
<feature type="domain" description="HTH tetR-type" evidence="4">
    <location>
        <begin position="25"/>
        <end position="85"/>
    </location>
</feature>
<keyword evidence="1 2" id="KW-0238">DNA-binding</keyword>
<dbReference type="Gene3D" id="1.10.10.60">
    <property type="entry name" value="Homeodomain-like"/>
    <property type="match status" value="1"/>
</dbReference>
<dbReference type="AlphaFoldDB" id="A6FX08"/>
<comment type="caution">
    <text evidence="5">The sequence shown here is derived from an EMBL/GenBank/DDBJ whole genome shotgun (WGS) entry which is preliminary data.</text>
</comment>
<dbReference type="PROSITE" id="PS50977">
    <property type="entry name" value="HTH_TETR_2"/>
    <property type="match status" value="1"/>
</dbReference>
<keyword evidence="6" id="KW-1185">Reference proteome</keyword>
<evidence type="ECO:0000256" key="1">
    <source>
        <dbReference type="ARBA" id="ARBA00023125"/>
    </source>
</evidence>
<feature type="region of interest" description="Disordered" evidence="3">
    <location>
        <begin position="1"/>
        <end position="23"/>
    </location>
</feature>
<dbReference type="SUPFAM" id="SSF48498">
    <property type="entry name" value="Tetracyclin repressor-like, C-terminal domain"/>
    <property type="match status" value="1"/>
</dbReference>
<dbReference type="InterPro" id="IPR001647">
    <property type="entry name" value="HTH_TetR"/>
</dbReference>
<evidence type="ECO:0000256" key="3">
    <source>
        <dbReference type="SAM" id="MobiDB-lite"/>
    </source>
</evidence>
<reference evidence="5 6" key="1">
    <citation type="submission" date="2007-06" db="EMBL/GenBank/DDBJ databases">
        <authorList>
            <person name="Shimkets L."/>
            <person name="Ferriera S."/>
            <person name="Johnson J."/>
            <person name="Kravitz S."/>
            <person name="Beeson K."/>
            <person name="Sutton G."/>
            <person name="Rogers Y.-H."/>
            <person name="Friedman R."/>
            <person name="Frazier M."/>
            <person name="Venter J.C."/>
        </authorList>
    </citation>
    <scope>NUCLEOTIDE SEQUENCE [LARGE SCALE GENOMIC DNA]</scope>
    <source>
        <strain evidence="5 6">SIR-1</strain>
    </source>
</reference>
<proteinExistence type="predicted"/>